<evidence type="ECO:0000256" key="4">
    <source>
        <dbReference type="ARBA" id="ARBA00022692"/>
    </source>
</evidence>
<dbReference type="GO" id="GO:0048280">
    <property type="term" value="P:vesicle fusion with Golgi apparatus"/>
    <property type="evidence" value="ECO:0007669"/>
    <property type="project" value="TreeGrafter"/>
</dbReference>
<sequence length="229" mass="25790">MATSPNLGDSVFSEYETDFETLTTSIAGKLAKDAREQRGEARRTLLRRIEMELEEADEIVGQMEIEVQTADREEKPLLQGKLRQYKSALSQHKSDIKTLASTADRDDLLSTSTSTHVTIEMEDRSESPSGVSQAQAQRSQLLSATDKLTDGQRRLEESHRVALETEDLGAGILRDLRDQRDTLEHTRDSLFEADGSIDRASNTLKKMVRRAYQQRAVTYGIIVILVFLM</sequence>
<evidence type="ECO:0000256" key="2">
    <source>
        <dbReference type="ARBA" id="ARBA00006108"/>
    </source>
</evidence>
<evidence type="ECO:0000256" key="5">
    <source>
        <dbReference type="ARBA" id="ARBA00022927"/>
    </source>
</evidence>
<dbReference type="GO" id="GO:0016236">
    <property type="term" value="P:macroautophagy"/>
    <property type="evidence" value="ECO:0007669"/>
    <property type="project" value="TreeGrafter"/>
</dbReference>
<evidence type="ECO:0000256" key="3">
    <source>
        <dbReference type="ARBA" id="ARBA00022448"/>
    </source>
</evidence>
<evidence type="ECO:0000259" key="11">
    <source>
        <dbReference type="SMART" id="SM00397"/>
    </source>
</evidence>
<dbReference type="GO" id="GO:0031201">
    <property type="term" value="C:SNARE complex"/>
    <property type="evidence" value="ECO:0007669"/>
    <property type="project" value="TreeGrafter"/>
</dbReference>
<dbReference type="GO" id="GO:0006886">
    <property type="term" value="P:intracellular protein transport"/>
    <property type="evidence" value="ECO:0007669"/>
    <property type="project" value="InterPro"/>
</dbReference>
<dbReference type="InterPro" id="IPR000727">
    <property type="entry name" value="T_SNARE_dom"/>
</dbReference>
<dbReference type="FunFam" id="1.20.5.110:FF:000002">
    <property type="entry name" value="Vesicle transport through interaction with t-SNAREsB"/>
    <property type="match status" value="1"/>
</dbReference>
<dbReference type="EMBL" id="MCGR01000008">
    <property type="protein sequence ID" value="ORY88791.1"/>
    <property type="molecule type" value="Genomic_DNA"/>
</dbReference>
<keyword evidence="6" id="KW-1133">Transmembrane helix</keyword>
<keyword evidence="5" id="KW-0653">Protein transport</keyword>
<dbReference type="GO" id="GO:0005829">
    <property type="term" value="C:cytosol"/>
    <property type="evidence" value="ECO:0007669"/>
    <property type="project" value="GOC"/>
</dbReference>
<dbReference type="PANTHER" id="PTHR21230">
    <property type="entry name" value="VESICLE TRANSPORT V-SNARE PROTEIN VTI1-RELATED"/>
    <property type="match status" value="1"/>
</dbReference>
<feature type="coiled-coil region" evidence="9">
    <location>
        <begin position="46"/>
        <end position="73"/>
    </location>
</feature>
<dbReference type="SMART" id="SM00397">
    <property type="entry name" value="t_SNARE"/>
    <property type="match status" value="1"/>
</dbReference>
<dbReference type="InParanoid" id="A0A1Y2FZ07"/>
<organism evidence="12 13">
    <name type="scientific">Leucosporidium creatinivorum</name>
    <dbReference type="NCBI Taxonomy" id="106004"/>
    <lineage>
        <taxon>Eukaryota</taxon>
        <taxon>Fungi</taxon>
        <taxon>Dikarya</taxon>
        <taxon>Basidiomycota</taxon>
        <taxon>Pucciniomycotina</taxon>
        <taxon>Microbotryomycetes</taxon>
        <taxon>Leucosporidiales</taxon>
        <taxon>Leucosporidium</taxon>
    </lineage>
</organism>
<dbReference type="GO" id="GO:0031902">
    <property type="term" value="C:late endosome membrane"/>
    <property type="evidence" value="ECO:0007669"/>
    <property type="project" value="TreeGrafter"/>
</dbReference>
<dbReference type="GO" id="GO:0005484">
    <property type="term" value="F:SNAP receptor activity"/>
    <property type="evidence" value="ECO:0007669"/>
    <property type="project" value="TreeGrafter"/>
</dbReference>
<dbReference type="GO" id="GO:0006896">
    <property type="term" value="P:Golgi to vacuole transport"/>
    <property type="evidence" value="ECO:0007669"/>
    <property type="project" value="TreeGrafter"/>
</dbReference>
<evidence type="ECO:0000256" key="9">
    <source>
        <dbReference type="SAM" id="Coils"/>
    </source>
</evidence>
<dbReference type="GO" id="GO:0005794">
    <property type="term" value="C:Golgi apparatus"/>
    <property type="evidence" value="ECO:0007669"/>
    <property type="project" value="TreeGrafter"/>
</dbReference>
<dbReference type="Gene3D" id="1.20.5.110">
    <property type="match status" value="1"/>
</dbReference>
<comment type="subcellular location">
    <subcellularLocation>
        <location evidence="1">Membrane</location>
        <topology evidence="1">Single-pass type IV membrane protein</topology>
    </subcellularLocation>
</comment>
<dbReference type="FunCoup" id="A0A1Y2FZ07">
    <property type="interactions" value="432"/>
</dbReference>
<keyword evidence="7 9" id="KW-0175">Coiled coil</keyword>
<gene>
    <name evidence="12" type="ORF">BCR35DRAFT_262999</name>
</gene>
<reference evidence="12 13" key="1">
    <citation type="submission" date="2016-07" db="EMBL/GenBank/DDBJ databases">
        <title>Pervasive Adenine N6-methylation of Active Genes in Fungi.</title>
        <authorList>
            <consortium name="DOE Joint Genome Institute"/>
            <person name="Mondo S.J."/>
            <person name="Dannebaum R.O."/>
            <person name="Kuo R.C."/>
            <person name="Labutti K."/>
            <person name="Haridas S."/>
            <person name="Kuo A."/>
            <person name="Salamov A."/>
            <person name="Ahrendt S.R."/>
            <person name="Lipzen A."/>
            <person name="Sullivan W."/>
            <person name="Andreopoulos W.B."/>
            <person name="Clum A."/>
            <person name="Lindquist E."/>
            <person name="Daum C."/>
            <person name="Ramamoorthy G.K."/>
            <person name="Gryganskyi A."/>
            <person name="Culley D."/>
            <person name="Magnuson J.K."/>
            <person name="James T.Y."/>
            <person name="O'Malley M.A."/>
            <person name="Stajich J.E."/>
            <person name="Spatafora J.W."/>
            <person name="Visel A."/>
            <person name="Grigoriev I.V."/>
        </authorList>
    </citation>
    <scope>NUCLEOTIDE SEQUENCE [LARGE SCALE GENOMIC DNA]</scope>
    <source>
        <strain evidence="12 13">62-1032</strain>
    </source>
</reference>
<evidence type="ECO:0000256" key="8">
    <source>
        <dbReference type="ARBA" id="ARBA00023136"/>
    </source>
</evidence>
<dbReference type="Proteomes" id="UP000193467">
    <property type="component" value="Unassembled WGS sequence"/>
</dbReference>
<dbReference type="Pfam" id="PF05008">
    <property type="entry name" value="V-SNARE"/>
    <property type="match status" value="1"/>
</dbReference>
<dbReference type="GO" id="GO:0012507">
    <property type="term" value="C:ER to Golgi transport vesicle membrane"/>
    <property type="evidence" value="ECO:0007669"/>
    <property type="project" value="TreeGrafter"/>
</dbReference>
<dbReference type="STRING" id="106004.A0A1Y2FZ07"/>
<proteinExistence type="inferred from homology"/>
<evidence type="ECO:0000313" key="13">
    <source>
        <dbReference type="Proteomes" id="UP000193467"/>
    </source>
</evidence>
<evidence type="ECO:0000256" key="6">
    <source>
        <dbReference type="ARBA" id="ARBA00022989"/>
    </source>
</evidence>
<dbReference type="InterPro" id="IPR007705">
    <property type="entry name" value="Vesicle_trsprt_v-SNARE_N"/>
</dbReference>
<dbReference type="InterPro" id="IPR010989">
    <property type="entry name" value="SNARE"/>
</dbReference>
<keyword evidence="13" id="KW-1185">Reference proteome</keyword>
<protein>
    <submittedName>
        <fullName evidence="12">Vesicle transport v-snare protein vti1</fullName>
    </submittedName>
</protein>
<dbReference type="GO" id="GO:0006891">
    <property type="term" value="P:intra-Golgi vesicle-mediated transport"/>
    <property type="evidence" value="ECO:0007669"/>
    <property type="project" value="TreeGrafter"/>
</dbReference>
<keyword evidence="4" id="KW-0812">Transmembrane</keyword>
<dbReference type="CDD" id="cd15862">
    <property type="entry name" value="SNARE_Vti1"/>
    <property type="match status" value="1"/>
</dbReference>
<evidence type="ECO:0000313" key="12">
    <source>
        <dbReference type="EMBL" id="ORY88791.1"/>
    </source>
</evidence>
<evidence type="ECO:0000256" key="1">
    <source>
        <dbReference type="ARBA" id="ARBA00004211"/>
    </source>
</evidence>
<comment type="caution">
    <text evidence="12">The sequence shown here is derived from an EMBL/GenBank/DDBJ whole genome shotgun (WGS) entry which is preliminary data.</text>
</comment>
<keyword evidence="3" id="KW-0813">Transport</keyword>
<dbReference type="GO" id="GO:0042147">
    <property type="term" value="P:retrograde transport, endosome to Golgi"/>
    <property type="evidence" value="ECO:0007669"/>
    <property type="project" value="TreeGrafter"/>
</dbReference>
<dbReference type="SUPFAM" id="SSF58038">
    <property type="entry name" value="SNARE fusion complex"/>
    <property type="match status" value="1"/>
</dbReference>
<dbReference type="OrthoDB" id="430637at2759"/>
<dbReference type="InterPro" id="IPR038407">
    <property type="entry name" value="v-SNARE_N_sf"/>
</dbReference>
<dbReference type="Gene3D" id="1.20.58.400">
    <property type="entry name" value="t-snare proteins"/>
    <property type="match status" value="1"/>
</dbReference>
<evidence type="ECO:0000256" key="10">
    <source>
        <dbReference type="SAM" id="MobiDB-lite"/>
    </source>
</evidence>
<feature type="domain" description="T-SNARE coiled-coil homology" evidence="11">
    <location>
        <begin position="140"/>
        <end position="207"/>
    </location>
</feature>
<dbReference type="GO" id="GO:0005789">
    <property type="term" value="C:endoplasmic reticulum membrane"/>
    <property type="evidence" value="ECO:0007669"/>
    <property type="project" value="TreeGrafter"/>
</dbReference>
<name>A0A1Y2FZ07_9BASI</name>
<comment type="similarity">
    <text evidence="2">Belongs to the VTI1 family.</text>
</comment>
<evidence type="ECO:0000256" key="7">
    <source>
        <dbReference type="ARBA" id="ARBA00023054"/>
    </source>
</evidence>
<dbReference type="SUPFAM" id="SSF47661">
    <property type="entry name" value="t-snare proteins"/>
    <property type="match status" value="1"/>
</dbReference>
<dbReference type="AlphaFoldDB" id="A0A1Y2FZ07"/>
<dbReference type="Pfam" id="PF12352">
    <property type="entry name" value="V-SNARE_C"/>
    <property type="match status" value="1"/>
</dbReference>
<dbReference type="GO" id="GO:0000149">
    <property type="term" value="F:SNARE binding"/>
    <property type="evidence" value="ECO:0007669"/>
    <property type="project" value="TreeGrafter"/>
</dbReference>
<keyword evidence="8" id="KW-0472">Membrane</keyword>
<accession>A0A1Y2FZ07</accession>
<feature type="region of interest" description="Disordered" evidence="10">
    <location>
        <begin position="119"/>
        <end position="139"/>
    </location>
</feature>
<dbReference type="PANTHER" id="PTHR21230:SF26">
    <property type="entry name" value="VESICLE TRANSPORT THROUGH INTERACTION WITH T-SNARES HOMOLOG 1A"/>
    <property type="match status" value="1"/>
</dbReference>